<dbReference type="Gene3D" id="2.60.120.600">
    <property type="entry name" value="Domain of unknown function DUF1214, C-terminal domain"/>
    <property type="match status" value="1"/>
</dbReference>
<evidence type="ECO:0000256" key="1">
    <source>
        <dbReference type="SAM" id="SignalP"/>
    </source>
</evidence>
<feature type="signal peptide" evidence="1">
    <location>
        <begin position="1"/>
        <end position="23"/>
    </location>
</feature>
<dbReference type="InterPro" id="IPR010679">
    <property type="entry name" value="DUF1254"/>
</dbReference>
<evidence type="ECO:0000259" key="2">
    <source>
        <dbReference type="Pfam" id="PF06742"/>
    </source>
</evidence>
<evidence type="ECO:0000313" key="5">
    <source>
        <dbReference type="Proteomes" id="UP001362999"/>
    </source>
</evidence>
<dbReference type="SUPFAM" id="SSF160935">
    <property type="entry name" value="VPA0735-like"/>
    <property type="match status" value="1"/>
</dbReference>
<evidence type="ECO:0000259" key="3">
    <source>
        <dbReference type="Pfam" id="PF06863"/>
    </source>
</evidence>
<dbReference type="Pfam" id="PF06863">
    <property type="entry name" value="DUF1254"/>
    <property type="match status" value="1"/>
</dbReference>
<gene>
    <name evidence="4" type="ORF">R3P38DRAFT_898566</name>
</gene>
<proteinExistence type="predicted"/>
<dbReference type="InterPro" id="IPR010621">
    <property type="entry name" value="DUF1214"/>
</dbReference>
<keyword evidence="1" id="KW-0732">Signal</keyword>
<feature type="domain" description="DUF1254" evidence="3">
    <location>
        <begin position="65"/>
        <end position="202"/>
    </location>
</feature>
<dbReference type="Pfam" id="PF06742">
    <property type="entry name" value="DUF1214"/>
    <property type="match status" value="1"/>
</dbReference>
<protein>
    <submittedName>
        <fullName evidence="4">DUF1254-like protein</fullName>
    </submittedName>
</protein>
<dbReference type="Proteomes" id="UP001362999">
    <property type="component" value="Unassembled WGS sequence"/>
</dbReference>
<dbReference type="PANTHER" id="PTHR36509">
    <property type="entry name" value="BLL3101 PROTEIN"/>
    <property type="match status" value="1"/>
</dbReference>
<reference evidence="4 5" key="1">
    <citation type="journal article" date="2024" name="J Genomics">
        <title>Draft genome sequencing and assembly of Favolaschia claudopus CIRM-BRFM 2984 isolated from oak limbs.</title>
        <authorList>
            <person name="Navarro D."/>
            <person name="Drula E."/>
            <person name="Chaduli D."/>
            <person name="Cazenave R."/>
            <person name="Ahrendt S."/>
            <person name="Wang J."/>
            <person name="Lipzen A."/>
            <person name="Daum C."/>
            <person name="Barry K."/>
            <person name="Grigoriev I.V."/>
            <person name="Favel A."/>
            <person name="Rosso M.N."/>
            <person name="Martin F."/>
        </authorList>
    </citation>
    <scope>NUCLEOTIDE SEQUENCE [LARGE SCALE GENOMIC DNA]</scope>
    <source>
        <strain evidence="4 5">CIRM-BRFM 2984</strain>
    </source>
</reference>
<accession>A0AAW0BSZ2</accession>
<keyword evidence="5" id="KW-1185">Reference proteome</keyword>
<feature type="domain" description="DUF1214" evidence="2">
    <location>
        <begin position="354"/>
        <end position="463"/>
    </location>
</feature>
<comment type="caution">
    <text evidence="4">The sequence shown here is derived from an EMBL/GenBank/DDBJ whole genome shotgun (WGS) entry which is preliminary data.</text>
</comment>
<dbReference type="InterPro" id="IPR037050">
    <property type="entry name" value="DUF1254_sf"/>
</dbReference>
<feature type="chain" id="PRO_5043485858" evidence="1">
    <location>
        <begin position="24"/>
        <end position="489"/>
    </location>
</feature>
<dbReference type="EMBL" id="JAWWNJ010000026">
    <property type="protein sequence ID" value="KAK7030215.1"/>
    <property type="molecule type" value="Genomic_DNA"/>
</dbReference>
<sequence>MNFLLLFHHLLAALIVAFSVSLAAPTTSAQNATVDALVYAFPLTSYVNFANTGFVVNASNDFATNTFAHVTTLANASFRTIILPNTDTLYSAALVDLSAGDVVVTMPEREAGRFYVLPVYDLFGNNVCSIGTATDSTAGQYLIQYRPSDAGCDLAPVDAKGYAGTVSLPTVYGAILLRIEVYNASDVDHIVSVIQPQFNLTPLNEPSSGAPPLTSALLNDNLDVNNPPLSLLQLLSRVALFNPAEEASDSERVAATLEAAGISFDSQSYTQPAGVDLASAYSAALDLVEQVPSNPANLLPLGSSSPSTWSTTLPSLSGDFHTRYDVRAFIGLVAYLQLNSTQAIYPAYTVTQEFFANTTYMVEFFGKPNVVGFWSLTIYDGDGYLVPNALNRYSLGDRANLTYPDGVSVYGNGASGDEAESRSFYMLLQSTDVKVASDWESNWLPTPTDGAQFLFILRFYGPTLSLTDGTYKYPQISAVDVNPPLPSSE</sequence>
<dbReference type="InterPro" id="IPR037049">
    <property type="entry name" value="DUF1214_C_sf"/>
</dbReference>
<dbReference type="PANTHER" id="PTHR36509:SF2">
    <property type="entry name" value="BLL3101 PROTEIN"/>
    <property type="match status" value="1"/>
</dbReference>
<dbReference type="Gene3D" id="2.60.40.1610">
    <property type="entry name" value="Domain of unknown function DUF1254"/>
    <property type="match status" value="1"/>
</dbReference>
<name>A0AAW0BSZ2_9AGAR</name>
<evidence type="ECO:0000313" key="4">
    <source>
        <dbReference type="EMBL" id="KAK7030215.1"/>
    </source>
</evidence>
<organism evidence="4 5">
    <name type="scientific">Favolaschia claudopus</name>
    <dbReference type="NCBI Taxonomy" id="2862362"/>
    <lineage>
        <taxon>Eukaryota</taxon>
        <taxon>Fungi</taxon>
        <taxon>Dikarya</taxon>
        <taxon>Basidiomycota</taxon>
        <taxon>Agaricomycotina</taxon>
        <taxon>Agaricomycetes</taxon>
        <taxon>Agaricomycetidae</taxon>
        <taxon>Agaricales</taxon>
        <taxon>Marasmiineae</taxon>
        <taxon>Mycenaceae</taxon>
        <taxon>Favolaschia</taxon>
    </lineage>
</organism>
<dbReference type="AlphaFoldDB" id="A0AAW0BSZ2"/>